<comment type="caution">
    <text evidence="2">The sequence shown here is derived from an EMBL/GenBank/DDBJ whole genome shotgun (WGS) entry which is preliminary data.</text>
</comment>
<dbReference type="PANTHER" id="PTHR10587:SF128">
    <property type="entry name" value="POLYSACCHARIDE DEACETYLASE PDAB-RELATED"/>
    <property type="match status" value="1"/>
</dbReference>
<dbReference type="InterPro" id="IPR011330">
    <property type="entry name" value="Glyco_hydro/deAcase_b/a-brl"/>
</dbReference>
<dbReference type="PROSITE" id="PS51677">
    <property type="entry name" value="NODB"/>
    <property type="match status" value="1"/>
</dbReference>
<reference evidence="2" key="2">
    <citation type="submission" date="2020-09" db="EMBL/GenBank/DDBJ databases">
        <authorList>
            <person name="Sun Q."/>
            <person name="Zhou Y."/>
        </authorList>
    </citation>
    <scope>NUCLEOTIDE SEQUENCE</scope>
    <source>
        <strain evidence="2">CGMCC 1.6333</strain>
    </source>
</reference>
<dbReference type="InterPro" id="IPR002509">
    <property type="entry name" value="NODB_dom"/>
</dbReference>
<dbReference type="GO" id="GO:0016020">
    <property type="term" value="C:membrane"/>
    <property type="evidence" value="ECO:0007669"/>
    <property type="project" value="TreeGrafter"/>
</dbReference>
<dbReference type="NCBIfam" id="TIGR02764">
    <property type="entry name" value="spore_ybaN_pdaB"/>
    <property type="match status" value="1"/>
</dbReference>
<evidence type="ECO:0000259" key="1">
    <source>
        <dbReference type="PROSITE" id="PS51677"/>
    </source>
</evidence>
<dbReference type="PANTHER" id="PTHR10587">
    <property type="entry name" value="GLYCOSYL TRANSFERASE-RELATED"/>
    <property type="match status" value="1"/>
</dbReference>
<evidence type="ECO:0000313" key="3">
    <source>
        <dbReference type="Proteomes" id="UP000618460"/>
    </source>
</evidence>
<evidence type="ECO:0000313" key="2">
    <source>
        <dbReference type="EMBL" id="GGM43384.1"/>
    </source>
</evidence>
<dbReference type="SUPFAM" id="SSF88713">
    <property type="entry name" value="Glycoside hydrolase/deacetylase"/>
    <property type="match status" value="1"/>
</dbReference>
<sequence>MTYFLTIKLKKIKRTSLLLLLAFFTALFLWVESESDFSVFSSKDNPAALSQGSPDDASIALTFNISWGNEMVEPTLKKLKQNDVKATFFLIGEWAEHHPDLVEQIEADGHEIGMMGYRYKSYLKQEIEQVRKDLIKAKDVFTTLGYPEMKLLRTPSGHINDEILKLAETQGYDVIQWNINPRDWKNPGTQKIIDRVMKNTDNGDIILLNASDSVKQTPEALDTILPGLKKKGFSYVTISEMITRAKAENHEVN</sequence>
<organism evidence="2 3">
    <name type="scientific">Paraliobacillus quinghaiensis</name>
    <dbReference type="NCBI Taxonomy" id="470815"/>
    <lineage>
        <taxon>Bacteria</taxon>
        <taxon>Bacillati</taxon>
        <taxon>Bacillota</taxon>
        <taxon>Bacilli</taxon>
        <taxon>Bacillales</taxon>
        <taxon>Bacillaceae</taxon>
        <taxon>Paraliobacillus</taxon>
    </lineage>
</organism>
<protein>
    <submittedName>
        <fullName evidence="2">Polysaccharide deacetylase family sporulation protein PdaB</fullName>
    </submittedName>
</protein>
<dbReference type="RefSeq" id="WP_117157311.1">
    <property type="nucleotide sequence ID" value="NZ_BMLG01000036.1"/>
</dbReference>
<dbReference type="GO" id="GO:0005975">
    <property type="term" value="P:carbohydrate metabolic process"/>
    <property type="evidence" value="ECO:0007669"/>
    <property type="project" value="InterPro"/>
</dbReference>
<dbReference type="EMBL" id="BMLG01000036">
    <property type="protein sequence ID" value="GGM43384.1"/>
    <property type="molecule type" value="Genomic_DNA"/>
</dbReference>
<gene>
    <name evidence="2" type="primary">cda1</name>
    <name evidence="2" type="ORF">GCM10011351_31710</name>
</gene>
<reference evidence="2" key="1">
    <citation type="journal article" date="2014" name="Int. J. Syst. Evol. Microbiol.">
        <title>Complete genome sequence of Corynebacterium casei LMG S-19264T (=DSM 44701T), isolated from a smear-ripened cheese.</title>
        <authorList>
            <consortium name="US DOE Joint Genome Institute (JGI-PGF)"/>
            <person name="Walter F."/>
            <person name="Albersmeier A."/>
            <person name="Kalinowski J."/>
            <person name="Ruckert C."/>
        </authorList>
    </citation>
    <scope>NUCLEOTIDE SEQUENCE</scope>
    <source>
        <strain evidence="2">CGMCC 1.6333</strain>
    </source>
</reference>
<name>A0A917TY26_9BACI</name>
<dbReference type="InterPro" id="IPR014132">
    <property type="entry name" value="PdaB-like"/>
</dbReference>
<dbReference type="InterPro" id="IPR050248">
    <property type="entry name" value="Polysacc_deacetylase_ArnD"/>
</dbReference>
<keyword evidence="3" id="KW-1185">Reference proteome</keyword>
<accession>A0A917TY26</accession>
<dbReference type="AlphaFoldDB" id="A0A917TY26"/>
<dbReference type="OrthoDB" id="9806342at2"/>
<proteinExistence type="predicted"/>
<feature type="domain" description="NodB homology" evidence="1">
    <location>
        <begin position="57"/>
        <end position="236"/>
    </location>
</feature>
<dbReference type="GO" id="GO:0016810">
    <property type="term" value="F:hydrolase activity, acting on carbon-nitrogen (but not peptide) bonds"/>
    <property type="evidence" value="ECO:0007669"/>
    <property type="project" value="InterPro"/>
</dbReference>
<dbReference type="Gene3D" id="3.20.20.370">
    <property type="entry name" value="Glycoside hydrolase/deacetylase"/>
    <property type="match status" value="1"/>
</dbReference>
<dbReference type="Proteomes" id="UP000618460">
    <property type="component" value="Unassembled WGS sequence"/>
</dbReference>
<dbReference type="Pfam" id="PF01522">
    <property type="entry name" value="Polysacc_deac_1"/>
    <property type="match status" value="1"/>
</dbReference>